<evidence type="ECO:0000256" key="7">
    <source>
        <dbReference type="ARBA" id="ARBA00022779"/>
    </source>
</evidence>
<reference evidence="11" key="1">
    <citation type="journal article" date="2020" name="mSystems">
        <title>Genome- and Community-Level Interaction Insights into Carbon Utilization and Element Cycling Functions of Hydrothermarchaeota in Hydrothermal Sediment.</title>
        <authorList>
            <person name="Zhou Z."/>
            <person name="Liu Y."/>
            <person name="Xu W."/>
            <person name="Pan J."/>
            <person name="Luo Z.H."/>
            <person name="Li M."/>
        </authorList>
    </citation>
    <scope>NUCLEOTIDE SEQUENCE [LARGE SCALE GENOMIC DNA]</scope>
    <source>
        <strain evidence="11">HyVt-92</strain>
    </source>
</reference>
<keyword evidence="6" id="KW-0812">Transmembrane</keyword>
<dbReference type="EMBL" id="DRTT01000039">
    <property type="protein sequence ID" value="HHF98131.1"/>
    <property type="molecule type" value="Genomic_DNA"/>
</dbReference>
<dbReference type="Proteomes" id="UP000886070">
    <property type="component" value="Unassembled WGS sequence"/>
</dbReference>
<dbReference type="Pfam" id="PF03748">
    <property type="entry name" value="FliL"/>
    <property type="match status" value="1"/>
</dbReference>
<evidence type="ECO:0000256" key="1">
    <source>
        <dbReference type="ARBA" id="ARBA00002254"/>
    </source>
</evidence>
<evidence type="ECO:0000313" key="11">
    <source>
        <dbReference type="EMBL" id="HHF98131.1"/>
    </source>
</evidence>
<evidence type="ECO:0000256" key="4">
    <source>
        <dbReference type="ARBA" id="ARBA00022475"/>
    </source>
</evidence>
<dbReference type="InterPro" id="IPR005503">
    <property type="entry name" value="FliL"/>
</dbReference>
<comment type="similarity">
    <text evidence="3 10">Belongs to the FliL family.</text>
</comment>
<name>A0A7V5LYK2_UNCAE</name>
<dbReference type="PANTHER" id="PTHR35091:SF2">
    <property type="entry name" value="FLAGELLAR PROTEIN FLIL"/>
    <property type="match status" value="1"/>
</dbReference>
<evidence type="ECO:0000256" key="9">
    <source>
        <dbReference type="ARBA" id="ARBA00023136"/>
    </source>
</evidence>
<evidence type="ECO:0000256" key="3">
    <source>
        <dbReference type="ARBA" id="ARBA00008281"/>
    </source>
</evidence>
<dbReference type="GO" id="GO:0009425">
    <property type="term" value="C:bacterial-type flagellum basal body"/>
    <property type="evidence" value="ECO:0007669"/>
    <property type="project" value="InterPro"/>
</dbReference>
<dbReference type="GO" id="GO:0071978">
    <property type="term" value="P:bacterial-type flagellum-dependent swarming motility"/>
    <property type="evidence" value="ECO:0007669"/>
    <property type="project" value="TreeGrafter"/>
</dbReference>
<keyword evidence="7 10" id="KW-0283">Flagellar rotation</keyword>
<comment type="caution">
    <text evidence="11">The sequence shown here is derived from an EMBL/GenBank/DDBJ whole genome shotgun (WGS) entry which is preliminary data.</text>
</comment>
<dbReference type="PANTHER" id="PTHR35091">
    <property type="entry name" value="FLAGELLAR PROTEIN FLIL"/>
    <property type="match status" value="1"/>
</dbReference>
<accession>A0A7V5LYK2</accession>
<keyword evidence="8" id="KW-1133">Transmembrane helix</keyword>
<dbReference type="GO" id="GO:0006935">
    <property type="term" value="P:chemotaxis"/>
    <property type="evidence" value="ECO:0007669"/>
    <property type="project" value="UniProtKB-KW"/>
</dbReference>
<evidence type="ECO:0000256" key="5">
    <source>
        <dbReference type="ARBA" id="ARBA00022500"/>
    </source>
</evidence>
<evidence type="ECO:0000256" key="8">
    <source>
        <dbReference type="ARBA" id="ARBA00022989"/>
    </source>
</evidence>
<gene>
    <name evidence="11" type="ORF">ENL39_01405</name>
</gene>
<keyword evidence="4 10" id="KW-1003">Cell membrane</keyword>
<dbReference type="AlphaFoldDB" id="A0A7V5LYK2"/>
<evidence type="ECO:0000256" key="6">
    <source>
        <dbReference type="ARBA" id="ARBA00022692"/>
    </source>
</evidence>
<organism evidence="11">
    <name type="scientific">Aerophobetes bacterium</name>
    <dbReference type="NCBI Taxonomy" id="2030807"/>
    <lineage>
        <taxon>Bacteria</taxon>
        <taxon>Candidatus Aerophobota</taxon>
    </lineage>
</organism>
<sequence length="148" mass="16631">MIRWTGIVAAILVASYFVVEKVATPVLSPENTSGKTTESLSSQTEEEKIGPIYEFEPIIVNLNEEGARRYLKVSMSLEVNDAEVIKEIELLKPRLLDCLITLLSSKTLEDIEGAKGKENLRREIVAEVNRYLNRGIVVNAYFGEFIIQ</sequence>
<proteinExistence type="inferred from homology"/>
<dbReference type="GO" id="GO:0005886">
    <property type="term" value="C:plasma membrane"/>
    <property type="evidence" value="ECO:0007669"/>
    <property type="project" value="UniProtKB-SubCell"/>
</dbReference>
<evidence type="ECO:0000256" key="10">
    <source>
        <dbReference type="RuleBase" id="RU364125"/>
    </source>
</evidence>
<protein>
    <recommendedName>
        <fullName evidence="10">Flagellar protein FliL</fullName>
    </recommendedName>
</protein>
<comment type="subcellular location">
    <subcellularLocation>
        <location evidence="2">Cell membrane</location>
        <topology evidence="2">Single-pass membrane protein</topology>
    </subcellularLocation>
</comment>
<keyword evidence="9 10" id="KW-0472">Membrane</keyword>
<evidence type="ECO:0000256" key="2">
    <source>
        <dbReference type="ARBA" id="ARBA00004162"/>
    </source>
</evidence>
<keyword evidence="5 10" id="KW-0145">Chemotaxis</keyword>
<comment type="function">
    <text evidence="1 10">Controls the rotational direction of flagella during chemotaxis.</text>
</comment>